<dbReference type="InterPro" id="IPR032710">
    <property type="entry name" value="NTF2-like_dom_sf"/>
</dbReference>
<dbReference type="PANTHER" id="PTHR30173:SF43">
    <property type="entry name" value="ECF RNA POLYMERASE SIGMA FACTOR SIGI-RELATED"/>
    <property type="match status" value="1"/>
</dbReference>
<dbReference type="SUPFAM" id="SSF88946">
    <property type="entry name" value="Sigma2 domain of RNA polymerase sigma factors"/>
    <property type="match status" value="1"/>
</dbReference>
<dbReference type="EMBL" id="VCDP01000001">
    <property type="protein sequence ID" value="MDX7997625.1"/>
    <property type="molecule type" value="Genomic_DNA"/>
</dbReference>
<evidence type="ECO:0000259" key="3">
    <source>
        <dbReference type="Pfam" id="PF08281"/>
    </source>
</evidence>
<dbReference type="InterPro" id="IPR013325">
    <property type="entry name" value="RNA_pol_sigma_r2"/>
</dbReference>
<proteinExistence type="predicted"/>
<dbReference type="InterPro" id="IPR013249">
    <property type="entry name" value="RNA_pol_sigma70_r4_t2"/>
</dbReference>
<organism evidence="4 5">
    <name type="scientific">Xenorhabdus littoralis</name>
    <dbReference type="NCBI Taxonomy" id="2582835"/>
    <lineage>
        <taxon>Bacteria</taxon>
        <taxon>Pseudomonadati</taxon>
        <taxon>Pseudomonadota</taxon>
        <taxon>Gammaproteobacteria</taxon>
        <taxon>Enterobacterales</taxon>
        <taxon>Morganellaceae</taxon>
        <taxon>Xenorhabdus</taxon>
    </lineage>
</organism>
<evidence type="ECO:0000313" key="4">
    <source>
        <dbReference type="EMBL" id="MDX7997625.1"/>
    </source>
</evidence>
<accession>A0ABU4SGA6</accession>
<dbReference type="RefSeq" id="WP_319924362.1">
    <property type="nucleotide sequence ID" value="NZ_VCDP01000001.1"/>
</dbReference>
<evidence type="ECO:0000313" key="5">
    <source>
        <dbReference type="Proteomes" id="UP001271640"/>
    </source>
</evidence>
<protein>
    <submittedName>
        <fullName evidence="4">RNA polymerase sigma factor SigJ</fullName>
    </submittedName>
</protein>
<reference evidence="5" key="1">
    <citation type="journal article" date="2024" name="Toxins">
        <title>Genome Sequence Analysis of Native Xenorhabdus Strains Isolated from Entomopathogenic Nematodes in Argentina.</title>
        <authorList>
            <person name="Palma L."/>
            <person name="Frizzo L."/>
            <person name="Kaiser S."/>
            <person name="Berry C."/>
            <person name="Caballero P."/>
            <person name="Bode H.B."/>
            <person name="Del Valle E.E."/>
        </authorList>
    </citation>
    <scope>NUCLEOTIDE SEQUENCE [LARGE SCALE GENOMIC DNA]</scope>
    <source>
        <strain evidence="5">Reich</strain>
    </source>
</reference>
<evidence type="ECO:0000259" key="2">
    <source>
        <dbReference type="Pfam" id="PF04542"/>
    </source>
</evidence>
<dbReference type="Gene3D" id="3.10.450.50">
    <property type="match status" value="1"/>
</dbReference>
<sequence>MNKQKQAECEADDNLVQVYPEDSERFKLESLAYRFLGTIPDAEDAVQETYLRWYKLPHSERKQIISPIAWQRTTLTRICFDKLKSAKSKREIYIGEWLPEPVSQDESWTSVFESSEGTDPVDHLILANSVSMALMVVLEKMTPAERISFILHDVFQYSFEEISEIVRRTPQACRQLASSGRKRIGQESHFTRPSAEHSRVNAAFRAAWVTGNIKDLVAVLDEHAYAVTDGGGFVSAATEPLFGRDAIINFFLSAFERRSDLRIEDAVVNGEPGLIGKVDDRTITVISTCVREGRICDIWVMRNPEKLTGWN</sequence>
<dbReference type="Gene3D" id="1.10.10.10">
    <property type="entry name" value="Winged helix-like DNA-binding domain superfamily/Winged helix DNA-binding domain"/>
    <property type="match status" value="1"/>
</dbReference>
<keyword evidence="5" id="KW-1185">Reference proteome</keyword>
<dbReference type="Pfam" id="PF08281">
    <property type="entry name" value="Sigma70_r4_2"/>
    <property type="match status" value="1"/>
</dbReference>
<dbReference type="InterPro" id="IPR052704">
    <property type="entry name" value="ECF_Sigma-70_Domain"/>
</dbReference>
<feature type="domain" description="RNA polymerase sigma-70 region 2" evidence="2">
    <location>
        <begin position="28"/>
        <end position="87"/>
    </location>
</feature>
<dbReference type="PANTHER" id="PTHR30173">
    <property type="entry name" value="SIGMA 19 FACTOR"/>
    <property type="match status" value="1"/>
</dbReference>
<comment type="subunit">
    <text evidence="1">Interacts transiently with the RNA polymerase catalytic core formed by RpoA, RpoB, RpoC and RpoZ (2 alpha, 1 beta, 1 beta' and 1 omega subunit) to form the RNA polymerase holoenzyme that can initiate transcription.</text>
</comment>
<dbReference type="InterPro" id="IPR007627">
    <property type="entry name" value="RNA_pol_sigma70_r2"/>
</dbReference>
<gene>
    <name evidence="4" type="primary">sigJ</name>
    <name evidence="4" type="ORF">FE394_00040</name>
</gene>
<evidence type="ECO:0000256" key="1">
    <source>
        <dbReference type="ARBA" id="ARBA00011344"/>
    </source>
</evidence>
<dbReference type="InterPro" id="IPR036388">
    <property type="entry name" value="WH-like_DNA-bd_sf"/>
</dbReference>
<dbReference type="Proteomes" id="UP001271640">
    <property type="component" value="Unassembled WGS sequence"/>
</dbReference>
<dbReference type="NCBIfam" id="NF007214">
    <property type="entry name" value="PRK09636.1"/>
    <property type="match status" value="1"/>
</dbReference>
<name>A0ABU4SGA6_9GAMM</name>
<feature type="domain" description="RNA polymerase sigma factor 70 region 4 type 2" evidence="3">
    <location>
        <begin position="132"/>
        <end position="184"/>
    </location>
</feature>
<dbReference type="InterPro" id="IPR013324">
    <property type="entry name" value="RNA_pol_sigma_r3/r4-like"/>
</dbReference>
<dbReference type="Pfam" id="PF04542">
    <property type="entry name" value="Sigma70_r2"/>
    <property type="match status" value="1"/>
</dbReference>
<dbReference type="Gene3D" id="1.10.1740.10">
    <property type="match status" value="1"/>
</dbReference>
<dbReference type="SUPFAM" id="SSF88659">
    <property type="entry name" value="Sigma3 and sigma4 domains of RNA polymerase sigma factors"/>
    <property type="match status" value="1"/>
</dbReference>
<comment type="caution">
    <text evidence="4">The sequence shown here is derived from an EMBL/GenBank/DDBJ whole genome shotgun (WGS) entry which is preliminary data.</text>
</comment>
<dbReference type="SUPFAM" id="SSF54427">
    <property type="entry name" value="NTF2-like"/>
    <property type="match status" value="1"/>
</dbReference>